<keyword evidence="4" id="KW-1185">Reference proteome</keyword>
<evidence type="ECO:0000256" key="1">
    <source>
        <dbReference type="SAM" id="Phobius"/>
    </source>
</evidence>
<evidence type="ECO:0000313" key="4">
    <source>
        <dbReference type="Proteomes" id="UP000814385"/>
    </source>
</evidence>
<reference evidence="3 4" key="1">
    <citation type="submission" date="2020-05" db="EMBL/GenBank/DDBJ databases">
        <title>Comparative genomic analysis of denitrifying bacteria from Halomonas genus.</title>
        <authorList>
            <person name="Wang L."/>
            <person name="Shao Z."/>
        </authorList>
    </citation>
    <scope>NUCLEOTIDE SEQUENCE [LARGE SCALE GENOMIC DNA]</scope>
    <source>
        <strain evidence="3 4">A4</strain>
    </source>
</reference>
<protein>
    <submittedName>
        <fullName evidence="3">Tripartite tricarboxylate transporter TctB family protein</fullName>
    </submittedName>
</protein>
<dbReference type="Proteomes" id="UP000814385">
    <property type="component" value="Unassembled WGS sequence"/>
</dbReference>
<comment type="caution">
    <text evidence="3">The sequence shown here is derived from an EMBL/GenBank/DDBJ whole genome shotgun (WGS) entry which is preliminary data.</text>
</comment>
<keyword evidence="1" id="KW-0472">Membrane</keyword>
<name>A0ABS9PB63_9GAMM</name>
<evidence type="ECO:0000259" key="2">
    <source>
        <dbReference type="Pfam" id="PF07331"/>
    </source>
</evidence>
<evidence type="ECO:0000313" key="3">
    <source>
        <dbReference type="EMBL" id="MCG6658997.1"/>
    </source>
</evidence>
<keyword evidence="1" id="KW-0812">Transmembrane</keyword>
<feature type="domain" description="DUF1468" evidence="2">
    <location>
        <begin position="9"/>
        <end position="154"/>
    </location>
</feature>
<dbReference type="InterPro" id="IPR009936">
    <property type="entry name" value="DUF1468"/>
</dbReference>
<dbReference type="EMBL" id="JABFUC010000012">
    <property type="protein sequence ID" value="MCG6658997.1"/>
    <property type="molecule type" value="Genomic_DNA"/>
</dbReference>
<sequence>MKQLNVNQILALIIALFSIAYLVVAFQIPTFPLPRPIDSDLFPKVLGFTLLGLAGLLFLEKPKTQDIPDTPGPEALAQPLLLRPWSRVVITSLAIAAYALLMVPVGFVVASTVLAFGLAWYYGYRRHGVNLATSIGVVLALYLTMTRIMDVYLPTGILPI</sequence>
<gene>
    <name evidence="3" type="ORF">HOP52_14645</name>
</gene>
<dbReference type="Pfam" id="PF07331">
    <property type="entry name" value="TctB"/>
    <property type="match status" value="1"/>
</dbReference>
<keyword evidence="1" id="KW-1133">Transmembrane helix</keyword>
<feature type="transmembrane region" description="Helical" evidence="1">
    <location>
        <begin position="127"/>
        <end position="145"/>
    </location>
</feature>
<feature type="transmembrane region" description="Helical" evidence="1">
    <location>
        <begin position="88"/>
        <end position="121"/>
    </location>
</feature>
<organism evidence="3 4">
    <name type="scientific">Billgrantia campisalis</name>
    <dbReference type="NCBI Taxonomy" id="74661"/>
    <lineage>
        <taxon>Bacteria</taxon>
        <taxon>Pseudomonadati</taxon>
        <taxon>Pseudomonadota</taxon>
        <taxon>Gammaproteobacteria</taxon>
        <taxon>Oceanospirillales</taxon>
        <taxon>Halomonadaceae</taxon>
        <taxon>Billgrantia</taxon>
    </lineage>
</organism>
<accession>A0ABS9PB63</accession>
<proteinExistence type="predicted"/>